<organism evidence="1 2">
    <name type="scientific">Amanita muscaria (strain Koide BX008)</name>
    <dbReference type="NCBI Taxonomy" id="946122"/>
    <lineage>
        <taxon>Eukaryota</taxon>
        <taxon>Fungi</taxon>
        <taxon>Dikarya</taxon>
        <taxon>Basidiomycota</taxon>
        <taxon>Agaricomycotina</taxon>
        <taxon>Agaricomycetes</taxon>
        <taxon>Agaricomycetidae</taxon>
        <taxon>Agaricales</taxon>
        <taxon>Pluteineae</taxon>
        <taxon>Amanitaceae</taxon>
        <taxon>Amanita</taxon>
    </lineage>
</organism>
<dbReference type="HOGENOM" id="CLU_2557798_0_0_1"/>
<dbReference type="EMBL" id="KN818240">
    <property type="protein sequence ID" value="KIL65809.1"/>
    <property type="molecule type" value="Genomic_DNA"/>
</dbReference>
<evidence type="ECO:0000313" key="2">
    <source>
        <dbReference type="Proteomes" id="UP000054549"/>
    </source>
</evidence>
<sequence>MAMQQCKIRFLSNRLLSTLYDVSAMNKCVNASIPHIQYSFLLPTPVWYTEAAFHSPSTACTLYMSYTCIRCCCVFDRHIPDG</sequence>
<dbReference type="AlphaFoldDB" id="A0A0C2TG07"/>
<protein>
    <submittedName>
        <fullName evidence="1">Uncharacterized protein</fullName>
    </submittedName>
</protein>
<accession>A0A0C2TG07</accession>
<evidence type="ECO:0000313" key="1">
    <source>
        <dbReference type="EMBL" id="KIL65809.1"/>
    </source>
</evidence>
<dbReference type="InParanoid" id="A0A0C2TG07"/>
<dbReference type="Proteomes" id="UP000054549">
    <property type="component" value="Unassembled WGS sequence"/>
</dbReference>
<name>A0A0C2TG07_AMAMK</name>
<proteinExistence type="predicted"/>
<gene>
    <name evidence="1" type="ORF">M378DRAFT_464360</name>
</gene>
<keyword evidence="2" id="KW-1185">Reference proteome</keyword>
<reference evidence="1 2" key="1">
    <citation type="submission" date="2014-04" db="EMBL/GenBank/DDBJ databases">
        <title>Evolutionary Origins and Diversification of the Mycorrhizal Mutualists.</title>
        <authorList>
            <consortium name="DOE Joint Genome Institute"/>
            <consortium name="Mycorrhizal Genomics Consortium"/>
            <person name="Kohler A."/>
            <person name="Kuo A."/>
            <person name="Nagy L.G."/>
            <person name="Floudas D."/>
            <person name="Copeland A."/>
            <person name="Barry K.W."/>
            <person name="Cichocki N."/>
            <person name="Veneault-Fourrey C."/>
            <person name="LaButti K."/>
            <person name="Lindquist E.A."/>
            <person name="Lipzen A."/>
            <person name="Lundell T."/>
            <person name="Morin E."/>
            <person name="Murat C."/>
            <person name="Riley R."/>
            <person name="Ohm R."/>
            <person name="Sun H."/>
            <person name="Tunlid A."/>
            <person name="Henrissat B."/>
            <person name="Grigoriev I.V."/>
            <person name="Hibbett D.S."/>
            <person name="Martin F."/>
        </authorList>
    </citation>
    <scope>NUCLEOTIDE SEQUENCE [LARGE SCALE GENOMIC DNA]</scope>
    <source>
        <strain evidence="1 2">Koide BX008</strain>
    </source>
</reference>